<dbReference type="EMBL" id="MLIS01000004">
    <property type="protein sequence ID" value="OHU76049.1"/>
    <property type="molecule type" value="Genomic_DNA"/>
</dbReference>
<sequence>MAGAEISARRRASDRVLAKTAERRKKQERIESAMQSFFLLEDEAASDRAELKDALEKLAGLEKLRERVSELQERESGRVLEQAGQVKVLLEEGQTQGDMIELLEISRGELRKLLDALPQQAPPKKTEAPPAPAAPVDPGVVEEPTEAAPVAS</sequence>
<evidence type="ECO:0000313" key="4">
    <source>
        <dbReference type="Proteomes" id="UP000179441"/>
    </source>
</evidence>
<comment type="caution">
    <text evidence="3">The sequence shown here is derived from an EMBL/GenBank/DDBJ whole genome shotgun (WGS) entry which is preliminary data.</text>
</comment>
<dbReference type="RefSeq" id="WP_070952754.1">
    <property type="nucleotide sequence ID" value="NZ_MLIS01000004.1"/>
</dbReference>
<feature type="region of interest" description="Disordered" evidence="2">
    <location>
        <begin position="1"/>
        <end position="27"/>
    </location>
</feature>
<evidence type="ECO:0000256" key="2">
    <source>
        <dbReference type="SAM" id="MobiDB-lite"/>
    </source>
</evidence>
<name>A0A1S1LUL9_MYCCH</name>
<dbReference type="Proteomes" id="UP000179441">
    <property type="component" value="Unassembled WGS sequence"/>
</dbReference>
<reference evidence="3 4" key="1">
    <citation type="submission" date="2016-10" db="EMBL/GenBank/DDBJ databases">
        <title>Evaluation of Human, Veterinary and Environmental Mycobacterium chelonae Isolates by Core Genome Phylogenomic Analysis, Targeted Gene Comparison, and Anti-microbial Susceptibility Patterns: A Tale of Mistaken Identities.</title>
        <authorList>
            <person name="Fogelson S.B."/>
            <person name="Camus A.C."/>
            <person name="Lorenz W."/>
            <person name="Vasireddy R."/>
            <person name="Vasireddy S."/>
            <person name="Smith T."/>
            <person name="Brown-Elliott B.A."/>
            <person name="Wallace R.J.Jr."/>
            <person name="Hasan N.A."/>
            <person name="Reischl U."/>
            <person name="Sanchez S."/>
        </authorList>
    </citation>
    <scope>NUCLEOTIDE SEQUENCE [LARGE SCALE GENOMIC DNA]</scope>
    <source>
        <strain evidence="3 4">15518</strain>
    </source>
</reference>
<protein>
    <submittedName>
        <fullName evidence="3">Uncharacterized protein</fullName>
    </submittedName>
</protein>
<accession>A0A1S1LUL9</accession>
<feature type="coiled-coil region" evidence="1">
    <location>
        <begin position="44"/>
        <end position="74"/>
    </location>
</feature>
<feature type="compositionally biased region" description="Basic and acidic residues" evidence="2">
    <location>
        <begin position="7"/>
        <end position="21"/>
    </location>
</feature>
<keyword evidence="4" id="KW-1185">Reference proteome</keyword>
<dbReference type="AlphaFoldDB" id="A0A1S1LUL9"/>
<evidence type="ECO:0000313" key="3">
    <source>
        <dbReference type="EMBL" id="OHU76049.1"/>
    </source>
</evidence>
<evidence type="ECO:0000256" key="1">
    <source>
        <dbReference type="SAM" id="Coils"/>
    </source>
</evidence>
<proteinExistence type="predicted"/>
<organism evidence="3 4">
    <name type="scientific">Mycobacteroides chelonae</name>
    <name type="common">Mycobacterium chelonae</name>
    <dbReference type="NCBI Taxonomy" id="1774"/>
    <lineage>
        <taxon>Bacteria</taxon>
        <taxon>Bacillati</taxon>
        <taxon>Actinomycetota</taxon>
        <taxon>Actinomycetes</taxon>
        <taxon>Mycobacteriales</taxon>
        <taxon>Mycobacteriaceae</taxon>
        <taxon>Mycobacteroides</taxon>
    </lineage>
</organism>
<feature type="region of interest" description="Disordered" evidence="2">
    <location>
        <begin position="116"/>
        <end position="152"/>
    </location>
</feature>
<gene>
    <name evidence="3" type="ORF">BKG84_24445</name>
</gene>
<keyword evidence="1" id="KW-0175">Coiled coil</keyword>